<protein>
    <submittedName>
        <fullName evidence="2">FkbM family methyltransferase</fullName>
    </submittedName>
</protein>
<dbReference type="InterPro" id="IPR029063">
    <property type="entry name" value="SAM-dependent_MTases_sf"/>
</dbReference>
<feature type="domain" description="Methyltransferase FkbM" evidence="1">
    <location>
        <begin position="53"/>
        <end position="218"/>
    </location>
</feature>
<name>A0ABR6SCH9_ANAVA</name>
<dbReference type="Pfam" id="PF05050">
    <property type="entry name" value="Methyltransf_21"/>
    <property type="match status" value="1"/>
</dbReference>
<sequence length="262" mass="30052">MKQIKKFVKNVIQQIFRFMGFYLSPLHNTPFGVEWGQDINYLLDGKNLELVIDVGANIGQTVYEVLRYFPQSRIYCFEPVPSTFNRLNEEVGVFSNVYPYNMALGDKPSTLSMIAEPFAQKNTLVFDVEKTKNNNIEVVDVKVDTLDQFCLTNNIDKISLLKVDTEGYEMKVLKGAEQLLSSGCIDYILIECDFLKRADQPHGDFIEILKYLQSFQYNVVSFYTGGVDHLGWIWGDVLFRKISNDETVFAMSPFPRQQVSIG</sequence>
<dbReference type="InterPro" id="IPR006342">
    <property type="entry name" value="FkbM_mtfrase"/>
</dbReference>
<dbReference type="GO" id="GO:0032259">
    <property type="term" value="P:methylation"/>
    <property type="evidence" value="ECO:0007669"/>
    <property type="project" value="UniProtKB-KW"/>
</dbReference>
<proteinExistence type="predicted"/>
<dbReference type="Gene3D" id="3.40.50.150">
    <property type="entry name" value="Vaccinia Virus protein VP39"/>
    <property type="match status" value="1"/>
</dbReference>
<dbReference type="InterPro" id="IPR052514">
    <property type="entry name" value="SAM-dependent_MTase"/>
</dbReference>
<evidence type="ECO:0000313" key="3">
    <source>
        <dbReference type="Proteomes" id="UP000570851"/>
    </source>
</evidence>
<accession>A0ABR6SCH9</accession>
<gene>
    <name evidence="2" type="ORF">GNE12_19500</name>
</gene>
<dbReference type="PANTHER" id="PTHR34203">
    <property type="entry name" value="METHYLTRANSFERASE, FKBM FAMILY PROTEIN"/>
    <property type="match status" value="1"/>
</dbReference>
<keyword evidence="3" id="KW-1185">Reference proteome</keyword>
<keyword evidence="2" id="KW-0489">Methyltransferase</keyword>
<reference evidence="2 3" key="1">
    <citation type="submission" date="2019-11" db="EMBL/GenBank/DDBJ databases">
        <title>Comparison of genomes from free-living endosymbiotic cyanobacteria isolated from Azolla.</title>
        <authorList>
            <person name="Thiel T."/>
            <person name="Pratte B."/>
        </authorList>
    </citation>
    <scope>NUCLEOTIDE SEQUENCE [LARGE SCALE GENOMIC DNA]</scope>
    <source>
        <strain evidence="2 3">N2B</strain>
    </source>
</reference>
<dbReference type="NCBIfam" id="TIGR01444">
    <property type="entry name" value="fkbM_fam"/>
    <property type="match status" value="1"/>
</dbReference>
<dbReference type="PANTHER" id="PTHR34203:SF15">
    <property type="entry name" value="SLL1173 PROTEIN"/>
    <property type="match status" value="1"/>
</dbReference>
<dbReference type="GO" id="GO:0008168">
    <property type="term" value="F:methyltransferase activity"/>
    <property type="evidence" value="ECO:0007669"/>
    <property type="project" value="UniProtKB-KW"/>
</dbReference>
<organism evidence="2 3">
    <name type="scientific">Trichormus variabilis N2B</name>
    <dbReference type="NCBI Taxonomy" id="2681315"/>
    <lineage>
        <taxon>Bacteria</taxon>
        <taxon>Bacillati</taxon>
        <taxon>Cyanobacteriota</taxon>
        <taxon>Cyanophyceae</taxon>
        <taxon>Nostocales</taxon>
        <taxon>Nostocaceae</taxon>
        <taxon>Trichormus</taxon>
    </lineage>
</organism>
<dbReference type="SUPFAM" id="SSF53335">
    <property type="entry name" value="S-adenosyl-L-methionine-dependent methyltransferases"/>
    <property type="match status" value="1"/>
</dbReference>
<dbReference type="EMBL" id="JACKZP010000089">
    <property type="protein sequence ID" value="MBC1304101.1"/>
    <property type="molecule type" value="Genomic_DNA"/>
</dbReference>
<dbReference type="RefSeq" id="WP_011320388.1">
    <property type="nucleotide sequence ID" value="NZ_JACKZP010000089.1"/>
</dbReference>
<dbReference type="GeneID" id="58726483"/>
<keyword evidence="2" id="KW-0808">Transferase</keyword>
<dbReference type="Proteomes" id="UP000570851">
    <property type="component" value="Unassembled WGS sequence"/>
</dbReference>
<comment type="caution">
    <text evidence="2">The sequence shown here is derived from an EMBL/GenBank/DDBJ whole genome shotgun (WGS) entry which is preliminary data.</text>
</comment>
<evidence type="ECO:0000259" key="1">
    <source>
        <dbReference type="Pfam" id="PF05050"/>
    </source>
</evidence>
<evidence type="ECO:0000313" key="2">
    <source>
        <dbReference type="EMBL" id="MBC1304101.1"/>
    </source>
</evidence>